<dbReference type="RefSeq" id="WP_004229092.1">
    <property type="nucleotide sequence ID" value="NZ_CP009771.1"/>
</dbReference>
<sequence>MDELENIFTNRPIVAQLISDAQEMVIQTDDGDGNHLTHDEQIEIARESSQ</sequence>
<evidence type="ECO:0000313" key="1">
    <source>
        <dbReference type="EMBL" id="QOS08175.1"/>
    </source>
</evidence>
<accession>A0A871B5P8</accession>
<organism evidence="1 2">
    <name type="scientific">Klebsiella pneumoniae subsp. pneumoniae</name>
    <dbReference type="NCBI Taxonomy" id="72407"/>
    <lineage>
        <taxon>Bacteria</taxon>
        <taxon>Pseudomonadati</taxon>
        <taxon>Pseudomonadota</taxon>
        <taxon>Gammaproteobacteria</taxon>
        <taxon>Enterobacterales</taxon>
        <taxon>Enterobacteriaceae</taxon>
        <taxon>Klebsiella/Raoultella group</taxon>
        <taxon>Klebsiella</taxon>
        <taxon>Klebsiella pneumoniae complex</taxon>
    </lineage>
</organism>
<name>A0A871B5P8_KLEPN</name>
<gene>
    <name evidence="1" type="ORF">GLO21_019140</name>
</gene>
<dbReference type="EMBL" id="CP058325">
    <property type="protein sequence ID" value="QOS08175.1"/>
    <property type="molecule type" value="Genomic_DNA"/>
</dbReference>
<protein>
    <submittedName>
        <fullName evidence="1">Uncharacterized protein</fullName>
    </submittedName>
</protein>
<dbReference type="AlphaFoldDB" id="A0A871B5P8"/>
<dbReference type="Proteomes" id="UP000437398">
    <property type="component" value="Chromosome"/>
</dbReference>
<proteinExistence type="predicted"/>
<evidence type="ECO:0000313" key="2">
    <source>
        <dbReference type="Proteomes" id="UP000437398"/>
    </source>
</evidence>
<reference evidence="1 2" key="1">
    <citation type="journal article" date="2020" name="Antimicrob. Agents Chemother.">
        <title>KPC-53, a KPC-3 variant of clinical origin associated with reduced susceptibility to ceftazidime-avibactam.</title>
        <authorList>
            <person name="Di Pilato V."/>
            <person name="Aiezza N."/>
            <person name="Viaggi V."/>
            <person name="Antonelli A."/>
            <person name="Principe L."/>
            <person name="Giani T."/>
            <person name="Luzzaro F."/>
            <person name="Rossolini G.M."/>
        </authorList>
    </citation>
    <scope>NUCLEOTIDE SEQUENCE [LARGE SCALE GENOMIC DNA]</scope>
    <source>
        <strain evidence="1 2">LC-1825/18</strain>
    </source>
</reference>